<accession>A0AAW5TK94</accession>
<dbReference type="RefSeq" id="WP_264653661.1">
    <property type="nucleotide sequence ID" value="NZ_JAOQNN010000001.1"/>
</dbReference>
<dbReference type="AlphaFoldDB" id="A0AAW5TK94"/>
<proteinExistence type="predicted"/>
<name>A0AAW5TK94_9LACT</name>
<sequence>MVNTGFSVSDILANDFETTLEIVTSSSEENSEVSSEKEEVMTLGEFMNQI</sequence>
<evidence type="ECO:0000256" key="1">
    <source>
        <dbReference type="SAM" id="MobiDB-lite"/>
    </source>
</evidence>
<reference evidence="3" key="1">
    <citation type="submission" date="2023-08" db="EMBL/GenBank/DDBJ databases">
        <title>Genomic analyses of the natural microbiome of Caenorhabditis elegans.</title>
        <authorList>
            <person name="Samuel B."/>
        </authorList>
    </citation>
    <scope>NUCLEOTIDE SEQUENCE</scope>
    <source>
        <strain evidence="3">BIGb0220</strain>
    </source>
</reference>
<dbReference type="Proteomes" id="UP001207687">
    <property type="component" value="Unassembled WGS sequence"/>
</dbReference>
<protein>
    <submittedName>
        <fullName evidence="3">Uncharacterized protein</fullName>
    </submittedName>
</protein>
<evidence type="ECO:0000313" key="4">
    <source>
        <dbReference type="Proteomes" id="UP001207687"/>
    </source>
</evidence>
<feature type="region of interest" description="Disordered" evidence="1">
    <location>
        <begin position="24"/>
        <end position="50"/>
    </location>
</feature>
<dbReference type="EMBL" id="JAOQNN010000001">
    <property type="protein sequence ID" value="MCW2280416.1"/>
    <property type="molecule type" value="Genomic_DNA"/>
</dbReference>
<dbReference type="EMBL" id="JAOQNN010000001">
    <property type="protein sequence ID" value="MCW2279872.1"/>
    <property type="molecule type" value="Genomic_DNA"/>
</dbReference>
<evidence type="ECO:0000313" key="3">
    <source>
        <dbReference type="EMBL" id="MCW2280416.1"/>
    </source>
</evidence>
<comment type="caution">
    <text evidence="3">The sequence shown here is derived from an EMBL/GenBank/DDBJ whole genome shotgun (WGS) entry which is preliminary data.</text>
</comment>
<evidence type="ECO:0000313" key="2">
    <source>
        <dbReference type="EMBL" id="MCW2279872.1"/>
    </source>
</evidence>
<gene>
    <name evidence="2" type="ORF">M2256_000330</name>
    <name evidence="3" type="ORF">M2256_000874</name>
</gene>
<organism evidence="3 4">
    <name type="scientific">Lactococcus lactis</name>
    <dbReference type="NCBI Taxonomy" id="1358"/>
    <lineage>
        <taxon>Bacteria</taxon>
        <taxon>Bacillati</taxon>
        <taxon>Bacillota</taxon>
        <taxon>Bacilli</taxon>
        <taxon>Lactobacillales</taxon>
        <taxon>Streptococcaceae</taxon>
        <taxon>Lactococcus</taxon>
    </lineage>
</organism>